<dbReference type="EMBL" id="BAAAEW010000008">
    <property type="protein sequence ID" value="GAA0748095.1"/>
    <property type="molecule type" value="Genomic_DNA"/>
</dbReference>
<evidence type="ECO:0000259" key="3">
    <source>
        <dbReference type="Pfam" id="PF00144"/>
    </source>
</evidence>
<evidence type="ECO:0000256" key="1">
    <source>
        <dbReference type="PROSITE-ProRule" id="PRU00339"/>
    </source>
</evidence>
<dbReference type="SUPFAM" id="SSF56601">
    <property type="entry name" value="beta-lactamase/transpeptidase-like"/>
    <property type="match status" value="1"/>
</dbReference>
<feature type="repeat" description="TPR" evidence="1">
    <location>
        <begin position="551"/>
        <end position="584"/>
    </location>
</feature>
<dbReference type="InterPro" id="IPR011990">
    <property type="entry name" value="TPR-like_helical_dom_sf"/>
</dbReference>
<evidence type="ECO:0000313" key="4">
    <source>
        <dbReference type="EMBL" id="GAA0748095.1"/>
    </source>
</evidence>
<dbReference type="Pfam" id="PF00144">
    <property type="entry name" value="Beta-lactamase"/>
    <property type="match status" value="1"/>
</dbReference>
<dbReference type="InterPro" id="IPR050491">
    <property type="entry name" value="AmpC-like"/>
</dbReference>
<dbReference type="RefSeq" id="WP_231011275.1">
    <property type="nucleotide sequence ID" value="NZ_BAAAEW010000008.1"/>
</dbReference>
<gene>
    <name evidence="4" type="ORF">GCM10009107_17160</name>
</gene>
<dbReference type="SUPFAM" id="SSF48452">
    <property type="entry name" value="TPR-like"/>
    <property type="match status" value="1"/>
</dbReference>
<protein>
    <recommendedName>
        <fullName evidence="3">Beta-lactamase-related domain-containing protein</fullName>
    </recommendedName>
</protein>
<name>A0ABN1JWH0_9BURK</name>
<dbReference type="Gene3D" id="3.40.710.10">
    <property type="entry name" value="DD-peptidase/beta-lactamase superfamily"/>
    <property type="match status" value="1"/>
</dbReference>
<feature type="chain" id="PRO_5046844431" description="Beta-lactamase-related domain-containing protein" evidence="2">
    <location>
        <begin position="25"/>
        <end position="596"/>
    </location>
</feature>
<organism evidence="4 5">
    <name type="scientific">Ideonella azotifigens</name>
    <dbReference type="NCBI Taxonomy" id="513160"/>
    <lineage>
        <taxon>Bacteria</taxon>
        <taxon>Pseudomonadati</taxon>
        <taxon>Pseudomonadota</taxon>
        <taxon>Betaproteobacteria</taxon>
        <taxon>Burkholderiales</taxon>
        <taxon>Sphaerotilaceae</taxon>
        <taxon>Ideonella</taxon>
    </lineage>
</organism>
<keyword evidence="5" id="KW-1185">Reference proteome</keyword>
<dbReference type="Gene3D" id="1.25.40.10">
    <property type="entry name" value="Tetratricopeptide repeat domain"/>
    <property type="match status" value="1"/>
</dbReference>
<keyword evidence="2" id="KW-0732">Signal</keyword>
<keyword evidence="1" id="KW-0802">TPR repeat</keyword>
<dbReference type="PANTHER" id="PTHR46825:SF12">
    <property type="entry name" value="PENICILLIN-BINDING PROTEIN 4"/>
    <property type="match status" value="1"/>
</dbReference>
<accession>A0ABN1JWH0</accession>
<comment type="caution">
    <text evidence="4">The sequence shown here is derived from an EMBL/GenBank/DDBJ whole genome shotgun (WGS) entry which is preliminary data.</text>
</comment>
<dbReference type="InterPro" id="IPR012338">
    <property type="entry name" value="Beta-lactam/transpept-like"/>
</dbReference>
<evidence type="ECO:0000313" key="5">
    <source>
        <dbReference type="Proteomes" id="UP001500279"/>
    </source>
</evidence>
<sequence>MTLPRLSAALLSAVFAAGAHPVWAAEDVAAKVAAVENGLRPPVSFEGDKPWSLAERMRHYGVPGVTLTVVNNGSIAWTRTYGLADREAGIPMTASTLLLAGSVSKPVAAYGALSMVQTGELSLQQPVNARLKSWQIPANEFTDKVPVTLAHLLSHTGGLTVHGFNGYTAGTPFPDTVAILNGAPPANSAPVRVDQLPGSAWRYSGGGYTVAQLLMADVARQSFPVLMQQRVLGPLGMVDSSFSNPLPAALLPRAAAGVLPDGSALTGKRNTYPEMAAAGLWTTSQDLARFVIEIQQALKGQSPRVSAALAQDMLTPRLGSGYGLGLGMPDFDGQKYFAHGGWDEGFCTMLIGSQTSGQGVVVMINANQPALMSELQQAVAFAYGWPGVKAHAALSTSAQALASAPGRYRVNGEQVAVVTRDGNRLQLGFAGLPSSELVTIGANRYLQREQPRERSFELGTDGAQALLLHGPEGKTERLPRLRDGERLPRELLLAGEYEPALKAYQALRDARDDAGKESYLNEVGMNLVTQRQLETGLAVLKINTALYPNAANTWDSLGAAYLAQGNKALARESYQHALRIDPVFPSAKEALLRLAE</sequence>
<dbReference type="InterPro" id="IPR001466">
    <property type="entry name" value="Beta-lactam-related"/>
</dbReference>
<feature type="domain" description="Beta-lactamase-related" evidence="3">
    <location>
        <begin position="54"/>
        <end position="373"/>
    </location>
</feature>
<dbReference type="PANTHER" id="PTHR46825">
    <property type="entry name" value="D-ALANYL-D-ALANINE-CARBOXYPEPTIDASE/ENDOPEPTIDASE AMPH"/>
    <property type="match status" value="1"/>
</dbReference>
<evidence type="ECO:0000256" key="2">
    <source>
        <dbReference type="SAM" id="SignalP"/>
    </source>
</evidence>
<dbReference type="Proteomes" id="UP001500279">
    <property type="component" value="Unassembled WGS sequence"/>
</dbReference>
<dbReference type="PROSITE" id="PS50005">
    <property type="entry name" value="TPR"/>
    <property type="match status" value="1"/>
</dbReference>
<dbReference type="SMART" id="SM00028">
    <property type="entry name" value="TPR"/>
    <property type="match status" value="1"/>
</dbReference>
<dbReference type="InterPro" id="IPR019734">
    <property type="entry name" value="TPR_rpt"/>
</dbReference>
<proteinExistence type="predicted"/>
<feature type="signal peptide" evidence="2">
    <location>
        <begin position="1"/>
        <end position="24"/>
    </location>
</feature>
<reference evidence="4 5" key="1">
    <citation type="journal article" date="2019" name="Int. J. Syst. Evol. Microbiol.">
        <title>The Global Catalogue of Microorganisms (GCM) 10K type strain sequencing project: providing services to taxonomists for standard genome sequencing and annotation.</title>
        <authorList>
            <consortium name="The Broad Institute Genomics Platform"/>
            <consortium name="The Broad Institute Genome Sequencing Center for Infectious Disease"/>
            <person name="Wu L."/>
            <person name="Ma J."/>
        </authorList>
    </citation>
    <scope>NUCLEOTIDE SEQUENCE [LARGE SCALE GENOMIC DNA]</scope>
    <source>
        <strain evidence="4 5">JCM 15503</strain>
    </source>
</reference>